<evidence type="ECO:0000313" key="2">
    <source>
        <dbReference type="EMBL" id="MCP1675797.1"/>
    </source>
</evidence>
<dbReference type="EMBL" id="JALJXV010000007">
    <property type="protein sequence ID" value="MCP1675797.1"/>
    <property type="molecule type" value="Genomic_DNA"/>
</dbReference>
<dbReference type="InterPro" id="IPR025975">
    <property type="entry name" value="Polysacc_lyase"/>
</dbReference>
<proteinExistence type="predicted"/>
<accession>A0AAE3G5K6</accession>
<organism evidence="2 3">
    <name type="scientific">Natronocella acetinitrilica</name>
    <dbReference type="NCBI Taxonomy" id="414046"/>
    <lineage>
        <taxon>Bacteria</taxon>
        <taxon>Pseudomonadati</taxon>
        <taxon>Pseudomonadota</taxon>
        <taxon>Gammaproteobacteria</taxon>
        <taxon>Chromatiales</taxon>
        <taxon>Ectothiorhodospiraceae</taxon>
        <taxon>Natronocella</taxon>
    </lineage>
</organism>
<dbReference type="Gene3D" id="2.60.120.200">
    <property type="match status" value="1"/>
</dbReference>
<dbReference type="Pfam" id="PF14099">
    <property type="entry name" value="Polysacc_lyase"/>
    <property type="match status" value="1"/>
</dbReference>
<dbReference type="AlphaFoldDB" id="A0AAE3G5K6"/>
<evidence type="ECO:0000256" key="1">
    <source>
        <dbReference type="SAM" id="MobiDB-lite"/>
    </source>
</evidence>
<evidence type="ECO:0000313" key="3">
    <source>
        <dbReference type="Proteomes" id="UP001205843"/>
    </source>
</evidence>
<keyword evidence="3" id="KW-1185">Reference proteome</keyword>
<comment type="caution">
    <text evidence="2">The sequence shown here is derived from an EMBL/GenBank/DDBJ whole genome shotgun (WGS) entry which is preliminary data.</text>
</comment>
<gene>
    <name evidence="2" type="ORF">J2T57_002952</name>
</gene>
<dbReference type="Proteomes" id="UP001205843">
    <property type="component" value="Unassembled WGS sequence"/>
</dbReference>
<feature type="region of interest" description="Disordered" evidence="1">
    <location>
        <begin position="300"/>
        <end position="336"/>
    </location>
</feature>
<protein>
    <submittedName>
        <fullName evidence="2">Uncharacterized protein</fullName>
    </submittedName>
</protein>
<name>A0AAE3G5K6_9GAMM</name>
<sequence length="336" mass="37409">MPWIWGIPEYCRPEGYPDVFGGDGSCLSLDSNRVRHGQYSARFTIKNSLNGAEPRDCDNGNCERRRSQLSAFRTLPEVYNVLPYMSERWISFSVYLPDNWQPTGGGWGPVLFGIKPLTNGDQLSGIANVHLEKDSWEIHHRWSPVVNPSSSDVPWQYQMFYRKDYPVIGGNPRWDDGVADFPNPDVSRQALASVNRGGWTDWVLHIKFDARGSSQGGSGFMRYYKREDDGPWIKVVDIAPRRIERGGLTFDRGIGYNSPPTNNNGGFGIGIGTYMAKSQVWNAPNNLSLNFDNIRIGNQSASLSEMEPNGAPGSAGGSDGTESRPTPPSEIRVTQQ</sequence>
<reference evidence="2" key="1">
    <citation type="submission" date="2022-03" db="EMBL/GenBank/DDBJ databases">
        <title>Genomic Encyclopedia of Type Strains, Phase III (KMG-III): the genomes of soil and plant-associated and newly described type strains.</title>
        <authorList>
            <person name="Whitman W."/>
        </authorList>
    </citation>
    <scope>NUCLEOTIDE SEQUENCE</scope>
    <source>
        <strain evidence="2">ANL 6-2</strain>
    </source>
</reference>